<dbReference type="EMBL" id="SMRS01000006">
    <property type="protein sequence ID" value="KAA0874461.1"/>
    <property type="molecule type" value="Genomic_DNA"/>
</dbReference>
<evidence type="ECO:0000313" key="3">
    <source>
        <dbReference type="Proteomes" id="UP000325302"/>
    </source>
</evidence>
<accession>A0A5A9W4I5</accession>
<comment type="caution">
    <text evidence="2">The sequence shown here is derived from an EMBL/GenBank/DDBJ whole genome shotgun (WGS) entry which is preliminary data.</text>
</comment>
<keyword evidence="3" id="KW-1185">Reference proteome</keyword>
<name>A0A5A9W4I5_9GAMM</name>
<gene>
    <name evidence="2" type="ORF">E1H14_09330</name>
</gene>
<evidence type="ECO:0000313" key="2">
    <source>
        <dbReference type="EMBL" id="KAA0874461.1"/>
    </source>
</evidence>
<organism evidence="2 3">
    <name type="scientific">Nitrincola tapanii</name>
    <dbReference type="NCBI Taxonomy" id="1708751"/>
    <lineage>
        <taxon>Bacteria</taxon>
        <taxon>Pseudomonadati</taxon>
        <taxon>Pseudomonadota</taxon>
        <taxon>Gammaproteobacteria</taxon>
        <taxon>Oceanospirillales</taxon>
        <taxon>Oceanospirillaceae</taxon>
        <taxon>Nitrincola</taxon>
    </lineage>
</organism>
<proteinExistence type="predicted"/>
<reference evidence="2 3" key="1">
    <citation type="submission" date="2019-03" db="EMBL/GenBank/DDBJ databases">
        <title>Nitrincola sp. nov. isolated from an Indian soda lake.</title>
        <authorList>
            <person name="Joshi A."/>
            <person name="Thite S.V."/>
            <person name="Joseph N."/>
            <person name="Dhotre D."/>
            <person name="Moorthy M."/>
            <person name="Shouche Y.S."/>
        </authorList>
    </citation>
    <scope>NUCLEOTIDE SEQUENCE [LARGE SCALE GENOMIC DNA]</scope>
    <source>
        <strain evidence="2 3">MEB193</strain>
    </source>
</reference>
<feature type="region of interest" description="Disordered" evidence="1">
    <location>
        <begin position="57"/>
        <end position="80"/>
    </location>
</feature>
<dbReference type="OrthoDB" id="9795573at2"/>
<sequence length="80" mass="9156">MGKAGLGIEIRNRLQNHALTDVASVRYDLFHYWKQKKEASAIWEDWLIKNVVEPSTKLPEPVKNGQPMSFGLRDDAFDKG</sequence>
<dbReference type="Proteomes" id="UP000325302">
    <property type="component" value="Unassembled WGS sequence"/>
</dbReference>
<dbReference type="AlphaFoldDB" id="A0A5A9W4I5"/>
<protein>
    <submittedName>
        <fullName evidence="2">Uncharacterized protein</fullName>
    </submittedName>
</protein>
<evidence type="ECO:0000256" key="1">
    <source>
        <dbReference type="SAM" id="MobiDB-lite"/>
    </source>
</evidence>
<dbReference type="RefSeq" id="WP_149391193.1">
    <property type="nucleotide sequence ID" value="NZ_SMRS01000006.1"/>
</dbReference>